<feature type="region of interest" description="Disordered" evidence="1">
    <location>
        <begin position="50"/>
        <end position="82"/>
    </location>
</feature>
<evidence type="ECO:0000259" key="3">
    <source>
        <dbReference type="Pfam" id="PF26526"/>
    </source>
</evidence>
<organism evidence="4 5">
    <name type="scientific">Agromyces neolithicus</name>
    <dbReference type="NCBI Taxonomy" id="269420"/>
    <lineage>
        <taxon>Bacteria</taxon>
        <taxon>Bacillati</taxon>
        <taxon>Actinomycetota</taxon>
        <taxon>Actinomycetes</taxon>
        <taxon>Micrococcales</taxon>
        <taxon>Microbacteriaceae</taxon>
        <taxon>Agromyces</taxon>
    </lineage>
</organism>
<name>A0ABN2MDJ0_9MICO</name>
<evidence type="ECO:0000313" key="5">
    <source>
        <dbReference type="Proteomes" id="UP001500002"/>
    </source>
</evidence>
<reference evidence="4 5" key="1">
    <citation type="journal article" date="2019" name="Int. J. Syst. Evol. Microbiol.">
        <title>The Global Catalogue of Microorganisms (GCM) 10K type strain sequencing project: providing services to taxonomists for standard genome sequencing and annotation.</title>
        <authorList>
            <consortium name="The Broad Institute Genomics Platform"/>
            <consortium name="The Broad Institute Genome Sequencing Center for Infectious Disease"/>
            <person name="Wu L."/>
            <person name="Ma J."/>
        </authorList>
    </citation>
    <scope>NUCLEOTIDE SEQUENCE [LARGE SCALE GENOMIC DNA]</scope>
    <source>
        <strain evidence="4 5">JCM 14322</strain>
    </source>
</reference>
<dbReference type="Proteomes" id="UP001500002">
    <property type="component" value="Unassembled WGS sequence"/>
</dbReference>
<comment type="caution">
    <text evidence="4">The sequence shown here is derived from an EMBL/GenBank/DDBJ whole genome shotgun (WGS) entry which is preliminary data.</text>
</comment>
<keyword evidence="2" id="KW-0472">Membrane</keyword>
<gene>
    <name evidence="4" type="ORF">GCM10009749_35120</name>
</gene>
<protein>
    <recommendedName>
        <fullName evidence="3">DUF8175 domain-containing protein</fullName>
    </recommendedName>
</protein>
<feature type="domain" description="DUF8175" evidence="3">
    <location>
        <begin position="60"/>
        <end position="240"/>
    </location>
</feature>
<dbReference type="Pfam" id="PF26526">
    <property type="entry name" value="DUF8175"/>
    <property type="match status" value="1"/>
</dbReference>
<evidence type="ECO:0000256" key="2">
    <source>
        <dbReference type="SAM" id="Phobius"/>
    </source>
</evidence>
<feature type="transmembrane region" description="Helical" evidence="2">
    <location>
        <begin position="20"/>
        <end position="42"/>
    </location>
</feature>
<dbReference type="RefSeq" id="WP_344298009.1">
    <property type="nucleotide sequence ID" value="NZ_BAAANJ010000028.1"/>
</dbReference>
<proteinExistence type="predicted"/>
<keyword evidence="2" id="KW-0812">Transmembrane</keyword>
<keyword evidence="2" id="KW-1133">Transmembrane helix</keyword>
<evidence type="ECO:0000313" key="4">
    <source>
        <dbReference type="EMBL" id="GAA1821395.1"/>
    </source>
</evidence>
<dbReference type="InterPro" id="IPR058488">
    <property type="entry name" value="DUF8175"/>
</dbReference>
<accession>A0ABN2MDJ0</accession>
<dbReference type="EMBL" id="BAAANJ010000028">
    <property type="protein sequence ID" value="GAA1821395.1"/>
    <property type="molecule type" value="Genomic_DNA"/>
</dbReference>
<evidence type="ECO:0000256" key="1">
    <source>
        <dbReference type="SAM" id="MobiDB-lite"/>
    </source>
</evidence>
<sequence length="256" mass="26695">MGRFREAANDAWSSPGAKIAAITVLALCGLIALVVIFLSVFYPVKPGNDGSATAAPTETPRPSQSQAPTSPAEAGACNTPRGDTSYMPALPSDLRWTAAGGVAWPVSDEYGPTKTDDGHGVCFAQSPLGAALLLATMTASTSQQSSTVDDYLFYIQDSVGKDVFAEAFAGYSGASSDLATGRSNIAGFRTVAFSPNEAQIGLVLTAPGTATGYLEGYFTLDWVNDDWRVRVTNDGAFAPVPFAAVAEGGFVDWRDQ</sequence>
<keyword evidence="5" id="KW-1185">Reference proteome</keyword>
<feature type="compositionally biased region" description="Polar residues" evidence="1">
    <location>
        <begin position="50"/>
        <end position="69"/>
    </location>
</feature>